<keyword evidence="5 10" id="KW-0418">Kinase</keyword>
<evidence type="ECO:0000256" key="3">
    <source>
        <dbReference type="ARBA" id="ARBA00022679"/>
    </source>
</evidence>
<feature type="domain" description="DAGKc" evidence="9">
    <location>
        <begin position="2"/>
        <end position="138"/>
    </location>
</feature>
<comment type="similarity">
    <text evidence="2">Belongs to the diacylglycerol/lipid kinase family.</text>
</comment>
<keyword evidence="7" id="KW-0443">Lipid metabolism</keyword>
<dbReference type="Gene3D" id="2.60.200.40">
    <property type="match status" value="1"/>
</dbReference>
<dbReference type="Gene3D" id="3.40.50.10330">
    <property type="entry name" value="Probable inorganic polyphosphate/atp-NAD kinase, domain 1"/>
    <property type="match status" value="1"/>
</dbReference>
<evidence type="ECO:0000256" key="1">
    <source>
        <dbReference type="ARBA" id="ARBA00001946"/>
    </source>
</evidence>
<dbReference type="InterPro" id="IPR050187">
    <property type="entry name" value="Lipid_Phosphate_FormReg"/>
</dbReference>
<sequence>MAKVFQIAVAVNPRAAFGANSDAGARVVGLLEAAGHQVRLLQAGSYPELAAQVSSAVQGDRAGLDALLMIGGDGMVHLGINALAGSTVPLGLIPAGTGNDAARSWGLPVGDLPAAVAAFLAGAQRPRTVDLGRVRNADSAEYFAAALSAGFDAVVNERANAWSWPKGRSRYNLAILRELAVFRPLRYRLEVDGAAEELEAMLVAVANGQSFGGGMKITPEARIDDGELDLFVVAPVSRWKLLTLFPKVFQGKHVDHPAVSIRRVRSVRIELLDRKAGVAGYSDGERLGALPVQVEIVPGALTLWGQ</sequence>
<dbReference type="PROSITE" id="PS50146">
    <property type="entry name" value="DAGK"/>
    <property type="match status" value="1"/>
</dbReference>
<keyword evidence="6" id="KW-0067">ATP-binding</keyword>
<dbReference type="EMBL" id="JAVDQF010000001">
    <property type="protein sequence ID" value="MDR6268666.1"/>
    <property type="molecule type" value="Genomic_DNA"/>
</dbReference>
<comment type="caution">
    <text evidence="10">The sequence shown here is derived from an EMBL/GenBank/DDBJ whole genome shotgun (WGS) entry which is preliminary data.</text>
</comment>
<dbReference type="PANTHER" id="PTHR12358:SF106">
    <property type="entry name" value="LIPID KINASE YEGS"/>
    <property type="match status" value="1"/>
</dbReference>
<evidence type="ECO:0000256" key="5">
    <source>
        <dbReference type="ARBA" id="ARBA00022777"/>
    </source>
</evidence>
<dbReference type="RefSeq" id="WP_309796452.1">
    <property type="nucleotide sequence ID" value="NZ_BAAAHY010000006.1"/>
</dbReference>
<organism evidence="10 11">
    <name type="scientific">Arthrobacter russicus</name>
    <dbReference type="NCBI Taxonomy" id="172040"/>
    <lineage>
        <taxon>Bacteria</taxon>
        <taxon>Bacillati</taxon>
        <taxon>Actinomycetota</taxon>
        <taxon>Actinomycetes</taxon>
        <taxon>Micrococcales</taxon>
        <taxon>Micrococcaceae</taxon>
        <taxon>Arthrobacter</taxon>
    </lineage>
</organism>
<evidence type="ECO:0000256" key="7">
    <source>
        <dbReference type="ARBA" id="ARBA00023209"/>
    </source>
</evidence>
<keyword evidence="7" id="KW-0594">Phospholipid biosynthesis</keyword>
<keyword evidence="4" id="KW-0547">Nucleotide-binding</keyword>
<dbReference type="InterPro" id="IPR045540">
    <property type="entry name" value="YegS/DAGK_C"/>
</dbReference>
<dbReference type="SUPFAM" id="SSF111331">
    <property type="entry name" value="NAD kinase/diacylglycerol kinase-like"/>
    <property type="match status" value="1"/>
</dbReference>
<keyword evidence="3 10" id="KW-0808">Transferase</keyword>
<dbReference type="PANTHER" id="PTHR12358">
    <property type="entry name" value="SPHINGOSINE KINASE"/>
    <property type="match status" value="1"/>
</dbReference>
<dbReference type="InterPro" id="IPR001206">
    <property type="entry name" value="Diacylglycerol_kinase_cat_dom"/>
</dbReference>
<dbReference type="Proteomes" id="UP001185069">
    <property type="component" value="Unassembled WGS sequence"/>
</dbReference>
<evidence type="ECO:0000256" key="2">
    <source>
        <dbReference type="ARBA" id="ARBA00005983"/>
    </source>
</evidence>
<proteinExistence type="inferred from homology"/>
<evidence type="ECO:0000313" key="11">
    <source>
        <dbReference type="Proteomes" id="UP001185069"/>
    </source>
</evidence>
<dbReference type="Pfam" id="PF00781">
    <property type="entry name" value="DAGK_cat"/>
    <property type="match status" value="1"/>
</dbReference>
<reference evidence="10 11" key="1">
    <citation type="submission" date="2023-07" db="EMBL/GenBank/DDBJ databases">
        <title>Sequencing the genomes of 1000 actinobacteria strains.</title>
        <authorList>
            <person name="Klenk H.-P."/>
        </authorList>
    </citation>
    <scope>NUCLEOTIDE SEQUENCE [LARGE SCALE GENOMIC DNA]</scope>
    <source>
        <strain evidence="10 11">DSM 14555</strain>
    </source>
</reference>
<keyword evidence="8" id="KW-1208">Phospholipid metabolism</keyword>
<keyword evidence="7" id="KW-0444">Lipid biosynthesis</keyword>
<keyword evidence="11" id="KW-1185">Reference proteome</keyword>
<dbReference type="InterPro" id="IPR016064">
    <property type="entry name" value="NAD/diacylglycerol_kinase_sf"/>
</dbReference>
<evidence type="ECO:0000313" key="10">
    <source>
        <dbReference type="EMBL" id="MDR6268666.1"/>
    </source>
</evidence>
<gene>
    <name evidence="10" type="ORF">JOE69_000904</name>
</gene>
<accession>A0ABU1J9W5</accession>
<protein>
    <submittedName>
        <fullName evidence="10">Diacylglycerol kinase (ATP)</fullName>
        <ecNumber evidence="10">2.7.1.107</ecNumber>
    </submittedName>
</protein>
<name>A0ABU1J9W5_9MICC</name>
<dbReference type="EC" id="2.7.1.107" evidence="10"/>
<dbReference type="SMART" id="SM00046">
    <property type="entry name" value="DAGKc"/>
    <property type="match status" value="1"/>
</dbReference>
<evidence type="ECO:0000256" key="6">
    <source>
        <dbReference type="ARBA" id="ARBA00022840"/>
    </source>
</evidence>
<evidence type="ECO:0000256" key="8">
    <source>
        <dbReference type="ARBA" id="ARBA00023264"/>
    </source>
</evidence>
<dbReference type="GO" id="GO:0004143">
    <property type="term" value="F:ATP-dependent diacylglycerol kinase activity"/>
    <property type="evidence" value="ECO:0007669"/>
    <property type="project" value="UniProtKB-EC"/>
</dbReference>
<evidence type="ECO:0000259" key="9">
    <source>
        <dbReference type="PROSITE" id="PS50146"/>
    </source>
</evidence>
<dbReference type="InterPro" id="IPR017438">
    <property type="entry name" value="ATP-NAD_kinase_N"/>
</dbReference>
<dbReference type="Pfam" id="PF19279">
    <property type="entry name" value="YegS_C"/>
    <property type="match status" value="1"/>
</dbReference>
<comment type="cofactor">
    <cofactor evidence="1">
        <name>Mg(2+)</name>
        <dbReference type="ChEBI" id="CHEBI:18420"/>
    </cofactor>
</comment>
<evidence type="ECO:0000256" key="4">
    <source>
        <dbReference type="ARBA" id="ARBA00022741"/>
    </source>
</evidence>